<evidence type="ECO:0000256" key="9">
    <source>
        <dbReference type="ARBA" id="ARBA00023235"/>
    </source>
</evidence>
<dbReference type="GO" id="GO:0004750">
    <property type="term" value="F:D-ribulose-phosphate 3-epimerase activity"/>
    <property type="evidence" value="ECO:0007669"/>
    <property type="project" value="UniProtKB-UniRule"/>
</dbReference>
<evidence type="ECO:0000256" key="6">
    <source>
        <dbReference type="ARBA" id="ARBA00009541"/>
    </source>
</evidence>
<dbReference type="EC" id="5.1.3.1" evidence="7 10"/>
<dbReference type="OrthoDB" id="1645589at2"/>
<feature type="active site" description="Proton donor" evidence="10 12">
    <location>
        <position position="176"/>
    </location>
</feature>
<gene>
    <name evidence="10" type="primary">rpe</name>
    <name evidence="15" type="ORF">E5222_15135</name>
</gene>
<dbReference type="FunFam" id="3.20.20.70:FF:000004">
    <property type="entry name" value="Ribulose-phosphate 3-epimerase"/>
    <property type="match status" value="1"/>
</dbReference>
<evidence type="ECO:0000313" key="16">
    <source>
        <dbReference type="Proteomes" id="UP000309389"/>
    </source>
</evidence>
<comment type="cofactor">
    <cofactor evidence="2">
        <name>Mn(2+)</name>
        <dbReference type="ChEBI" id="CHEBI:29035"/>
    </cofactor>
</comment>
<feature type="active site" description="Proton acceptor" evidence="10 12">
    <location>
        <position position="36"/>
    </location>
</feature>
<dbReference type="GO" id="GO:0006098">
    <property type="term" value="P:pentose-phosphate shunt"/>
    <property type="evidence" value="ECO:0007669"/>
    <property type="project" value="UniProtKB-UniRule"/>
</dbReference>
<dbReference type="CDD" id="cd00429">
    <property type="entry name" value="RPE"/>
    <property type="match status" value="1"/>
</dbReference>
<dbReference type="RefSeq" id="WP_136694635.1">
    <property type="nucleotide sequence ID" value="NZ_SSHH01000004.1"/>
</dbReference>
<keyword evidence="9 10" id="KW-0413">Isomerase</keyword>
<evidence type="ECO:0000256" key="11">
    <source>
        <dbReference type="PIRNR" id="PIRNR001461"/>
    </source>
</evidence>
<evidence type="ECO:0000256" key="2">
    <source>
        <dbReference type="ARBA" id="ARBA00001936"/>
    </source>
</evidence>
<dbReference type="InterPro" id="IPR011060">
    <property type="entry name" value="RibuloseP-bd_barrel"/>
</dbReference>
<dbReference type="InterPro" id="IPR013785">
    <property type="entry name" value="Aldolase_TIM"/>
</dbReference>
<evidence type="ECO:0000256" key="1">
    <source>
        <dbReference type="ARBA" id="ARBA00001782"/>
    </source>
</evidence>
<dbReference type="EMBL" id="SSHH01000004">
    <property type="protein sequence ID" value="TIX49060.1"/>
    <property type="molecule type" value="Genomic_DNA"/>
</dbReference>
<evidence type="ECO:0000256" key="3">
    <source>
        <dbReference type="ARBA" id="ARBA00001941"/>
    </source>
</evidence>
<keyword evidence="16" id="KW-1185">Reference proteome</keyword>
<feature type="binding site" evidence="10 14">
    <location>
        <begin position="143"/>
        <end position="146"/>
    </location>
    <ligand>
        <name>substrate</name>
    </ligand>
</feature>
<dbReference type="PANTHER" id="PTHR11749">
    <property type="entry name" value="RIBULOSE-5-PHOSPHATE-3-EPIMERASE"/>
    <property type="match status" value="1"/>
</dbReference>
<evidence type="ECO:0000256" key="8">
    <source>
        <dbReference type="ARBA" id="ARBA00022723"/>
    </source>
</evidence>
<evidence type="ECO:0000256" key="12">
    <source>
        <dbReference type="PIRSR" id="PIRSR001461-1"/>
    </source>
</evidence>
<comment type="catalytic activity">
    <reaction evidence="1 10 11">
        <text>D-ribulose 5-phosphate = D-xylulose 5-phosphate</text>
        <dbReference type="Rhea" id="RHEA:13677"/>
        <dbReference type="ChEBI" id="CHEBI:57737"/>
        <dbReference type="ChEBI" id="CHEBI:58121"/>
        <dbReference type="EC" id="5.1.3.1"/>
    </reaction>
</comment>
<accession>A0A4T3F358</accession>
<comment type="cofactor">
    <cofactor evidence="10 13">
        <name>a divalent metal cation</name>
        <dbReference type="ChEBI" id="CHEBI:60240"/>
    </cofactor>
    <text evidence="10 13">Binds 1 divalent metal cation per subunit.</text>
</comment>
<reference evidence="15 16" key="1">
    <citation type="submission" date="2019-04" db="EMBL/GenBank/DDBJ databases">
        <title>Altererythrobacter aquimixticola sp. nov., isolated from sediment of junction between the ocean and a freshwater spring.</title>
        <authorList>
            <person name="Yoon J.-H."/>
        </authorList>
    </citation>
    <scope>NUCLEOTIDE SEQUENCE [LARGE SCALE GENOMIC DNA]</scope>
    <source>
        <strain evidence="15 16">SSKS-13</strain>
    </source>
</reference>
<comment type="cofactor">
    <cofactor evidence="5">
        <name>Fe(2+)</name>
        <dbReference type="ChEBI" id="CHEBI:29033"/>
    </cofactor>
</comment>
<keyword evidence="13" id="KW-0170">Cobalt</keyword>
<dbReference type="InterPro" id="IPR000056">
    <property type="entry name" value="Ribul_P_3_epim-like"/>
</dbReference>
<dbReference type="PIRSF" id="PIRSF001461">
    <property type="entry name" value="RPE"/>
    <property type="match status" value="1"/>
</dbReference>
<keyword evidence="10 11" id="KW-0119">Carbohydrate metabolism</keyword>
<keyword evidence="13" id="KW-0464">Manganese</keyword>
<dbReference type="Gene3D" id="3.20.20.70">
    <property type="entry name" value="Aldolase class I"/>
    <property type="match status" value="1"/>
</dbReference>
<keyword evidence="8 10" id="KW-0479">Metal-binding</keyword>
<dbReference type="Proteomes" id="UP000309389">
    <property type="component" value="Unassembled WGS sequence"/>
</dbReference>
<evidence type="ECO:0000256" key="10">
    <source>
        <dbReference type="HAMAP-Rule" id="MF_02227"/>
    </source>
</evidence>
<dbReference type="HAMAP" id="MF_02227">
    <property type="entry name" value="RPE"/>
    <property type="match status" value="1"/>
</dbReference>
<dbReference type="PROSITE" id="PS01086">
    <property type="entry name" value="RIBUL_P_3_EPIMER_2"/>
    <property type="match status" value="1"/>
</dbReference>
<comment type="cofactor">
    <cofactor evidence="3">
        <name>Co(2+)</name>
        <dbReference type="ChEBI" id="CHEBI:48828"/>
    </cofactor>
</comment>
<evidence type="ECO:0000313" key="15">
    <source>
        <dbReference type="EMBL" id="TIX49060.1"/>
    </source>
</evidence>
<feature type="binding site" evidence="10 13">
    <location>
        <position position="176"/>
    </location>
    <ligand>
        <name>a divalent metal cation</name>
        <dbReference type="ChEBI" id="CHEBI:60240"/>
    </ligand>
</feature>
<evidence type="ECO:0000256" key="13">
    <source>
        <dbReference type="PIRSR" id="PIRSR001461-2"/>
    </source>
</evidence>
<protein>
    <recommendedName>
        <fullName evidence="7 10">Ribulose-phosphate 3-epimerase</fullName>
        <ecNumber evidence="7 10">5.1.3.1</ecNumber>
    </recommendedName>
</protein>
<keyword evidence="13" id="KW-0862">Zinc</keyword>
<comment type="caution">
    <text evidence="15">The sequence shown here is derived from an EMBL/GenBank/DDBJ whole genome shotgun (WGS) entry which is preliminary data.</text>
</comment>
<comment type="pathway">
    <text evidence="10">Carbohydrate degradation.</text>
</comment>
<evidence type="ECO:0000256" key="7">
    <source>
        <dbReference type="ARBA" id="ARBA00013188"/>
    </source>
</evidence>
<feature type="binding site" evidence="10 14">
    <location>
        <position position="9"/>
    </location>
    <ligand>
        <name>substrate</name>
    </ligand>
</feature>
<proteinExistence type="inferred from homology"/>
<organism evidence="15 16">
    <name type="scientific">Alteraurantiacibacter aquimixticola</name>
    <dbReference type="NCBI Taxonomy" id="2489173"/>
    <lineage>
        <taxon>Bacteria</taxon>
        <taxon>Pseudomonadati</taxon>
        <taxon>Pseudomonadota</taxon>
        <taxon>Alphaproteobacteria</taxon>
        <taxon>Sphingomonadales</taxon>
        <taxon>Erythrobacteraceae</taxon>
        <taxon>Alteraurantiacibacter</taxon>
    </lineage>
</organism>
<evidence type="ECO:0000256" key="5">
    <source>
        <dbReference type="ARBA" id="ARBA00001954"/>
    </source>
</evidence>
<dbReference type="NCBIfam" id="NF004076">
    <property type="entry name" value="PRK05581.1-4"/>
    <property type="match status" value="1"/>
</dbReference>
<dbReference type="AlphaFoldDB" id="A0A4T3F358"/>
<feature type="binding site" evidence="10 13">
    <location>
        <position position="67"/>
    </location>
    <ligand>
        <name>a divalent metal cation</name>
        <dbReference type="ChEBI" id="CHEBI:60240"/>
    </ligand>
</feature>
<dbReference type="GO" id="GO:0046872">
    <property type="term" value="F:metal ion binding"/>
    <property type="evidence" value="ECO:0007669"/>
    <property type="project" value="UniProtKB-UniRule"/>
</dbReference>
<feature type="binding site" evidence="10 13">
    <location>
        <position position="36"/>
    </location>
    <ligand>
        <name>a divalent metal cation</name>
        <dbReference type="ChEBI" id="CHEBI:60240"/>
    </ligand>
</feature>
<comment type="function">
    <text evidence="10">Catalyzes the reversible epimerization of D-ribulose 5-phosphate to D-xylulose 5-phosphate.</text>
</comment>
<dbReference type="InterPro" id="IPR026019">
    <property type="entry name" value="Ribul_P_3_epim"/>
</dbReference>
<dbReference type="Pfam" id="PF00834">
    <property type="entry name" value="Ribul_P_3_epim"/>
    <property type="match status" value="1"/>
</dbReference>
<feature type="binding site" evidence="10 13">
    <location>
        <position position="34"/>
    </location>
    <ligand>
        <name>a divalent metal cation</name>
        <dbReference type="ChEBI" id="CHEBI:60240"/>
    </ligand>
</feature>
<evidence type="ECO:0000256" key="14">
    <source>
        <dbReference type="PIRSR" id="PIRSR001461-3"/>
    </source>
</evidence>
<feature type="binding site" evidence="10 14">
    <location>
        <begin position="198"/>
        <end position="199"/>
    </location>
    <ligand>
        <name>substrate</name>
    </ligand>
</feature>
<evidence type="ECO:0000256" key="4">
    <source>
        <dbReference type="ARBA" id="ARBA00001947"/>
    </source>
</evidence>
<feature type="binding site" evidence="14">
    <location>
        <position position="178"/>
    </location>
    <ligand>
        <name>substrate</name>
    </ligand>
</feature>
<dbReference type="PROSITE" id="PS01085">
    <property type="entry name" value="RIBUL_P_3_EPIMER_1"/>
    <property type="match status" value="1"/>
</dbReference>
<dbReference type="GO" id="GO:0005737">
    <property type="term" value="C:cytoplasm"/>
    <property type="evidence" value="ECO:0007669"/>
    <property type="project" value="UniProtKB-ARBA"/>
</dbReference>
<feature type="binding site" evidence="10">
    <location>
        <begin position="176"/>
        <end position="178"/>
    </location>
    <ligand>
        <name>substrate</name>
    </ligand>
</feature>
<dbReference type="NCBIfam" id="TIGR01163">
    <property type="entry name" value="rpe"/>
    <property type="match status" value="1"/>
</dbReference>
<comment type="similarity">
    <text evidence="6 10 11">Belongs to the ribulose-phosphate 3-epimerase family.</text>
</comment>
<feature type="binding site" evidence="10 14">
    <location>
        <position position="67"/>
    </location>
    <ligand>
        <name>substrate</name>
    </ligand>
</feature>
<dbReference type="SUPFAM" id="SSF51366">
    <property type="entry name" value="Ribulose-phoshate binding barrel"/>
    <property type="match status" value="1"/>
</dbReference>
<sequence>MKTPLISPSILSADFAKLGDEVRAIDAAGADWIHVDVMDGHYVPNLTIGPGVVKALRPHSAKTFDVHLMVSPVDMWIEQFAEAGADIITVHPEAGPHVHRSVQAIKALGKKAGISLNPGTPAKMLDYLVEEIDLVLVMSVNPGFGGQSFIPSQLRKIEAIRSMIDKRGLDVMIEVDGGVNVETARQCVDAGADVLVAGSATFKGGPEQYAANIRALKGE</sequence>
<name>A0A4T3F358_9SPHN</name>
<comment type="cofactor">
    <cofactor evidence="4">
        <name>Zn(2+)</name>
        <dbReference type="ChEBI" id="CHEBI:29105"/>
    </cofactor>
</comment>
<dbReference type="GO" id="GO:0019323">
    <property type="term" value="P:pentose catabolic process"/>
    <property type="evidence" value="ECO:0007669"/>
    <property type="project" value="UniProtKB-UniRule"/>
</dbReference>